<dbReference type="RefSeq" id="XP_005823130.1">
    <property type="nucleotide sequence ID" value="XM_005823073.1"/>
</dbReference>
<keyword evidence="1" id="KW-0812">Transmembrane</keyword>
<dbReference type="EnsemblProtists" id="EKX36150">
    <property type="protein sequence ID" value="EKX36150"/>
    <property type="gene ID" value="GUITHDRAFT_145967"/>
</dbReference>
<dbReference type="HOGENOM" id="CLU_656303_0_0_1"/>
<evidence type="ECO:0000313" key="2">
    <source>
        <dbReference type="EMBL" id="EKX36150.1"/>
    </source>
</evidence>
<protein>
    <submittedName>
        <fullName evidence="2 3">Uncharacterized protein</fullName>
    </submittedName>
</protein>
<reference evidence="4" key="2">
    <citation type="submission" date="2012-11" db="EMBL/GenBank/DDBJ databases">
        <authorList>
            <person name="Kuo A."/>
            <person name="Curtis B.A."/>
            <person name="Tanifuji G."/>
            <person name="Burki F."/>
            <person name="Gruber A."/>
            <person name="Irimia M."/>
            <person name="Maruyama S."/>
            <person name="Arias M.C."/>
            <person name="Ball S.G."/>
            <person name="Gile G.H."/>
            <person name="Hirakawa Y."/>
            <person name="Hopkins J.F."/>
            <person name="Rensing S.A."/>
            <person name="Schmutz J."/>
            <person name="Symeonidi A."/>
            <person name="Elias M."/>
            <person name="Eveleigh R.J."/>
            <person name="Herman E.K."/>
            <person name="Klute M.J."/>
            <person name="Nakayama T."/>
            <person name="Obornik M."/>
            <person name="Reyes-Prieto A."/>
            <person name="Armbrust E.V."/>
            <person name="Aves S.J."/>
            <person name="Beiko R.G."/>
            <person name="Coutinho P."/>
            <person name="Dacks J.B."/>
            <person name="Durnford D.G."/>
            <person name="Fast N.M."/>
            <person name="Green B.R."/>
            <person name="Grisdale C."/>
            <person name="Hempe F."/>
            <person name="Henrissat B."/>
            <person name="Hoppner M.P."/>
            <person name="Ishida K.-I."/>
            <person name="Kim E."/>
            <person name="Koreny L."/>
            <person name="Kroth P.G."/>
            <person name="Liu Y."/>
            <person name="Malik S.-B."/>
            <person name="Maier U.G."/>
            <person name="McRose D."/>
            <person name="Mock T."/>
            <person name="Neilson J.A."/>
            <person name="Onodera N.T."/>
            <person name="Poole A.M."/>
            <person name="Pritham E.J."/>
            <person name="Richards T.A."/>
            <person name="Rocap G."/>
            <person name="Roy S.W."/>
            <person name="Sarai C."/>
            <person name="Schaack S."/>
            <person name="Shirato S."/>
            <person name="Slamovits C.H."/>
            <person name="Spencer D.F."/>
            <person name="Suzuki S."/>
            <person name="Worden A.Z."/>
            <person name="Zauner S."/>
            <person name="Barry K."/>
            <person name="Bell C."/>
            <person name="Bharti A.K."/>
            <person name="Crow J.A."/>
            <person name="Grimwood J."/>
            <person name="Kramer R."/>
            <person name="Lindquist E."/>
            <person name="Lucas S."/>
            <person name="Salamov A."/>
            <person name="McFadden G.I."/>
            <person name="Lane C.E."/>
            <person name="Keeling P.J."/>
            <person name="Gray M.W."/>
            <person name="Grigoriev I.V."/>
            <person name="Archibald J.M."/>
        </authorList>
    </citation>
    <scope>NUCLEOTIDE SEQUENCE</scope>
    <source>
        <strain evidence="4">CCMP2712</strain>
    </source>
</reference>
<gene>
    <name evidence="2" type="ORF">GUITHDRAFT_145967</name>
</gene>
<feature type="transmembrane region" description="Helical" evidence="1">
    <location>
        <begin position="102"/>
        <end position="121"/>
    </location>
</feature>
<feature type="transmembrane region" description="Helical" evidence="1">
    <location>
        <begin position="327"/>
        <end position="347"/>
    </location>
</feature>
<keyword evidence="1" id="KW-0472">Membrane</keyword>
<dbReference type="Proteomes" id="UP000011087">
    <property type="component" value="Unassembled WGS sequence"/>
</dbReference>
<organism evidence="2">
    <name type="scientific">Guillardia theta (strain CCMP2712)</name>
    <name type="common">Cryptophyte</name>
    <dbReference type="NCBI Taxonomy" id="905079"/>
    <lineage>
        <taxon>Eukaryota</taxon>
        <taxon>Cryptophyceae</taxon>
        <taxon>Pyrenomonadales</taxon>
        <taxon>Geminigeraceae</taxon>
        <taxon>Guillardia</taxon>
    </lineage>
</organism>
<evidence type="ECO:0000256" key="1">
    <source>
        <dbReference type="SAM" id="Phobius"/>
    </source>
</evidence>
<dbReference type="PaxDb" id="55529-EKX36150"/>
<dbReference type="GeneID" id="17292893"/>
<proteinExistence type="predicted"/>
<dbReference type="KEGG" id="gtt:GUITHDRAFT_145967"/>
<feature type="transmembrane region" description="Helical" evidence="1">
    <location>
        <begin position="274"/>
        <end position="294"/>
    </location>
</feature>
<keyword evidence="1" id="KW-1133">Transmembrane helix</keyword>
<evidence type="ECO:0000313" key="4">
    <source>
        <dbReference type="Proteomes" id="UP000011087"/>
    </source>
</evidence>
<feature type="transmembrane region" description="Helical" evidence="1">
    <location>
        <begin position="6"/>
        <end position="23"/>
    </location>
</feature>
<dbReference type="EMBL" id="JH993078">
    <property type="protein sequence ID" value="EKX36150.1"/>
    <property type="molecule type" value="Genomic_DNA"/>
</dbReference>
<reference evidence="2 4" key="1">
    <citation type="journal article" date="2012" name="Nature">
        <title>Algal genomes reveal evolutionary mosaicism and the fate of nucleomorphs.</title>
        <authorList>
            <consortium name="DOE Joint Genome Institute"/>
            <person name="Curtis B.A."/>
            <person name="Tanifuji G."/>
            <person name="Burki F."/>
            <person name="Gruber A."/>
            <person name="Irimia M."/>
            <person name="Maruyama S."/>
            <person name="Arias M.C."/>
            <person name="Ball S.G."/>
            <person name="Gile G.H."/>
            <person name="Hirakawa Y."/>
            <person name="Hopkins J.F."/>
            <person name="Kuo A."/>
            <person name="Rensing S.A."/>
            <person name="Schmutz J."/>
            <person name="Symeonidi A."/>
            <person name="Elias M."/>
            <person name="Eveleigh R.J."/>
            <person name="Herman E.K."/>
            <person name="Klute M.J."/>
            <person name="Nakayama T."/>
            <person name="Obornik M."/>
            <person name="Reyes-Prieto A."/>
            <person name="Armbrust E.V."/>
            <person name="Aves S.J."/>
            <person name="Beiko R.G."/>
            <person name="Coutinho P."/>
            <person name="Dacks J.B."/>
            <person name="Durnford D.G."/>
            <person name="Fast N.M."/>
            <person name="Green B.R."/>
            <person name="Grisdale C.J."/>
            <person name="Hempel F."/>
            <person name="Henrissat B."/>
            <person name="Hoppner M.P."/>
            <person name="Ishida K."/>
            <person name="Kim E."/>
            <person name="Koreny L."/>
            <person name="Kroth P.G."/>
            <person name="Liu Y."/>
            <person name="Malik S.B."/>
            <person name="Maier U.G."/>
            <person name="McRose D."/>
            <person name="Mock T."/>
            <person name="Neilson J.A."/>
            <person name="Onodera N.T."/>
            <person name="Poole A.M."/>
            <person name="Pritham E.J."/>
            <person name="Richards T.A."/>
            <person name="Rocap G."/>
            <person name="Roy S.W."/>
            <person name="Sarai C."/>
            <person name="Schaack S."/>
            <person name="Shirato S."/>
            <person name="Slamovits C.H."/>
            <person name="Spencer D.F."/>
            <person name="Suzuki S."/>
            <person name="Worden A.Z."/>
            <person name="Zauner S."/>
            <person name="Barry K."/>
            <person name="Bell C."/>
            <person name="Bharti A.K."/>
            <person name="Crow J.A."/>
            <person name="Grimwood J."/>
            <person name="Kramer R."/>
            <person name="Lindquist E."/>
            <person name="Lucas S."/>
            <person name="Salamov A."/>
            <person name="McFadden G.I."/>
            <person name="Lane C.E."/>
            <person name="Keeling P.J."/>
            <person name="Gray M.W."/>
            <person name="Grigoriev I.V."/>
            <person name="Archibald J.M."/>
        </authorList>
    </citation>
    <scope>NUCLEOTIDE SEQUENCE</scope>
    <source>
        <strain evidence="2 4">CCMP2712</strain>
    </source>
</reference>
<evidence type="ECO:0000313" key="3">
    <source>
        <dbReference type="EnsemblProtists" id="EKX36150"/>
    </source>
</evidence>
<feature type="transmembrane region" description="Helical" evidence="1">
    <location>
        <begin position="172"/>
        <end position="202"/>
    </location>
</feature>
<dbReference type="AlphaFoldDB" id="L1IK19"/>
<feature type="transmembrane region" description="Helical" evidence="1">
    <location>
        <begin position="141"/>
        <end position="160"/>
    </location>
</feature>
<feature type="transmembrane region" description="Helical" evidence="1">
    <location>
        <begin position="400"/>
        <end position="418"/>
    </location>
</feature>
<sequence>MIKTAIFWAVIGIAAYIWMVDMVERFSESKDKSIFNIVDVIKETNKFVQNGWVARIIKRPMHYLFCHVQIMETLELYTYTIYWLVHKTVITSVMFARGWSHLATVQTGVIFCMIVFFTVCLPFDMEFDITHIDINLRMTRYIAFEIILNFALIFGTQFLPEYECNSFLSINIYNYIFFSNLGNTMILLCLHCLVMILFDLYVNGYGVKIASMKQTQILLDQLHGNIKRNNASLAAFSSLGDIPDDVHESIKHLTAYIQSEKQKLDVVQQSLDEIIIHVQFTLVMIHLATMFYLLSTYFTQPNNHNQKQVQQQQEEEQQQEVQQEQEVQITFISTLVHMALFVATILISPRAQRPYLILMSVVTTVIKPYLQETIPPSHGKVCHMNPKYIDIFKTKQGGSAVRILYGIQIIVAVYLYWIF</sequence>
<accession>L1IK19</accession>
<reference evidence="3" key="3">
    <citation type="submission" date="2016-03" db="UniProtKB">
        <authorList>
            <consortium name="EnsemblProtists"/>
        </authorList>
    </citation>
    <scope>IDENTIFICATION</scope>
</reference>
<keyword evidence="4" id="KW-1185">Reference proteome</keyword>
<name>L1IK19_GUITC</name>